<proteinExistence type="predicted"/>
<evidence type="ECO:0000256" key="1">
    <source>
        <dbReference type="SAM" id="Phobius"/>
    </source>
</evidence>
<dbReference type="EMBL" id="QLYX01000010">
    <property type="protein sequence ID" value="RAY13086.1"/>
    <property type="molecule type" value="Genomic_DNA"/>
</dbReference>
<keyword evidence="1" id="KW-0472">Membrane</keyword>
<dbReference type="AlphaFoldDB" id="A0A365H231"/>
<dbReference type="Proteomes" id="UP000251891">
    <property type="component" value="Unassembled WGS sequence"/>
</dbReference>
<feature type="transmembrane region" description="Helical" evidence="1">
    <location>
        <begin position="104"/>
        <end position="129"/>
    </location>
</feature>
<comment type="caution">
    <text evidence="2">The sequence shown here is derived from an EMBL/GenBank/DDBJ whole genome shotgun (WGS) entry which is preliminary data.</text>
</comment>
<keyword evidence="3" id="KW-1185">Reference proteome</keyword>
<protein>
    <recommendedName>
        <fullName evidence="4">DUF4157 domain-containing protein</fullName>
    </recommendedName>
</protein>
<evidence type="ECO:0000313" key="3">
    <source>
        <dbReference type="Proteomes" id="UP000251891"/>
    </source>
</evidence>
<organism evidence="2 3">
    <name type="scientific">Actinomadura craniellae</name>
    <dbReference type="NCBI Taxonomy" id="2231787"/>
    <lineage>
        <taxon>Bacteria</taxon>
        <taxon>Bacillati</taxon>
        <taxon>Actinomycetota</taxon>
        <taxon>Actinomycetes</taxon>
        <taxon>Streptosporangiales</taxon>
        <taxon>Thermomonosporaceae</taxon>
        <taxon>Actinomadura</taxon>
    </lineage>
</organism>
<reference evidence="2 3" key="1">
    <citation type="submission" date="2018-06" db="EMBL/GenBank/DDBJ databases">
        <title>Actinomadura craniellae sp. nov. isolated from marine sponge Craniella sp.</title>
        <authorList>
            <person name="Li L."/>
            <person name="Xu Q.H."/>
            <person name="Lin H.W."/>
            <person name="Lu Y.H."/>
        </authorList>
    </citation>
    <scope>NUCLEOTIDE SEQUENCE [LARGE SCALE GENOMIC DNA]</scope>
    <source>
        <strain evidence="2 3">LHW63021</strain>
    </source>
</reference>
<evidence type="ECO:0008006" key="4">
    <source>
        <dbReference type="Google" id="ProtNLM"/>
    </source>
</evidence>
<keyword evidence="1" id="KW-1133">Transmembrane helix</keyword>
<accession>A0A365H231</accession>
<gene>
    <name evidence="2" type="ORF">DPM19_21560</name>
</gene>
<keyword evidence="1" id="KW-0812">Transmembrane</keyword>
<dbReference type="RefSeq" id="WP_111869780.1">
    <property type="nucleotide sequence ID" value="NZ_QLYX01000010.1"/>
</dbReference>
<evidence type="ECO:0000313" key="2">
    <source>
        <dbReference type="EMBL" id="RAY13086.1"/>
    </source>
</evidence>
<sequence>MPVQRAVNAVAEAASDVLQSMGTAGRNGCHAAGAALGRIPVAGPAPAFVLRWWGSVVSAACDLVATTVKAALGLVAGAGCGAVRLAGGVVTRDARLRAAGLADLVASVAGGVLLVLGKALALLQAILFLQLRERALTDVERDLLRKVYGDSIAPYTVRVVPGRAGLFGLSDRAFVLGDTIYLKAVDSARRPEVFVHECAHVWQYRHLGARYAVEALWAQWALPDAYDWAAELTRGRTRWTEFNREAQAELLADLWHLAGDAFATADAGFTWDGIDRTALARECVAHVRSARARGLSARRRPVAGGRVAGDTPPG</sequence>
<dbReference type="OrthoDB" id="4317910at2"/>
<name>A0A365H231_9ACTN</name>